<dbReference type="GO" id="GO:0050136">
    <property type="term" value="F:NADH dehydrogenase (quinone) (non-electrogenic) activity"/>
    <property type="evidence" value="ECO:0007669"/>
    <property type="project" value="UniProtKB-EC"/>
</dbReference>
<comment type="subcellular location">
    <subcellularLocation>
        <location evidence="1">Mitochondrion inner membrane</location>
        <topology evidence="1">Peripheral membrane protein</topology>
    </subcellularLocation>
</comment>
<evidence type="ECO:0000256" key="11">
    <source>
        <dbReference type="ARBA" id="ARBA00049010"/>
    </source>
</evidence>
<feature type="region of interest" description="Disordered" evidence="12">
    <location>
        <begin position="522"/>
        <end position="541"/>
    </location>
</feature>
<accession>A0AAW1QA65</accession>
<reference evidence="14 15" key="1">
    <citation type="journal article" date="2024" name="Nat. Commun.">
        <title>Phylogenomics reveals the evolutionary origins of lichenization in chlorophyte algae.</title>
        <authorList>
            <person name="Puginier C."/>
            <person name="Libourel C."/>
            <person name="Otte J."/>
            <person name="Skaloud P."/>
            <person name="Haon M."/>
            <person name="Grisel S."/>
            <person name="Petersen M."/>
            <person name="Berrin J.G."/>
            <person name="Delaux P.M."/>
            <person name="Dal Grande F."/>
            <person name="Keller J."/>
        </authorList>
    </citation>
    <scope>NUCLEOTIDE SEQUENCE [LARGE SCALE GENOMIC DNA]</scope>
    <source>
        <strain evidence="14 15">SAG 2043</strain>
    </source>
</reference>
<keyword evidence="5" id="KW-0999">Mitochondrion inner membrane</keyword>
<evidence type="ECO:0000256" key="5">
    <source>
        <dbReference type="ARBA" id="ARBA00022792"/>
    </source>
</evidence>
<proteinExistence type="inferred from homology"/>
<dbReference type="InterPro" id="IPR054585">
    <property type="entry name" value="NDH2-like_C"/>
</dbReference>
<keyword evidence="4" id="KW-0285">Flavoprotein</keyword>
<dbReference type="InterPro" id="IPR023753">
    <property type="entry name" value="FAD/NAD-binding_dom"/>
</dbReference>
<dbReference type="InterPro" id="IPR045024">
    <property type="entry name" value="NDH-2"/>
</dbReference>
<dbReference type="Pfam" id="PF07992">
    <property type="entry name" value="Pyr_redox_2"/>
    <property type="match status" value="1"/>
</dbReference>
<evidence type="ECO:0000313" key="15">
    <source>
        <dbReference type="Proteomes" id="UP001489004"/>
    </source>
</evidence>
<comment type="caution">
    <text evidence="14">The sequence shown here is derived from an EMBL/GenBank/DDBJ whole genome shotgun (WGS) entry which is preliminary data.</text>
</comment>
<comment type="catalytic activity">
    <reaction evidence="10">
        <text>a quinone + NADH + H(+) = a quinol + NAD(+)</text>
        <dbReference type="Rhea" id="RHEA:46160"/>
        <dbReference type="ChEBI" id="CHEBI:15378"/>
        <dbReference type="ChEBI" id="CHEBI:24646"/>
        <dbReference type="ChEBI" id="CHEBI:57540"/>
        <dbReference type="ChEBI" id="CHEBI:57945"/>
        <dbReference type="ChEBI" id="CHEBI:132124"/>
        <dbReference type="EC" id="1.6.5.9"/>
    </reaction>
</comment>
<evidence type="ECO:0000259" key="13">
    <source>
        <dbReference type="PROSITE" id="PS50222"/>
    </source>
</evidence>
<dbReference type="Pfam" id="PF22366">
    <property type="entry name" value="NDH2_C"/>
    <property type="match status" value="1"/>
</dbReference>
<dbReference type="InterPro" id="IPR018247">
    <property type="entry name" value="EF_Hand_1_Ca_BS"/>
</dbReference>
<comment type="similarity">
    <text evidence="2">Belongs to the NADH dehydrogenase family.</text>
</comment>
<evidence type="ECO:0000256" key="2">
    <source>
        <dbReference type="ARBA" id="ARBA00005272"/>
    </source>
</evidence>
<dbReference type="Gene3D" id="3.50.50.100">
    <property type="match status" value="2"/>
</dbReference>
<evidence type="ECO:0000256" key="3">
    <source>
        <dbReference type="ARBA" id="ARBA00012637"/>
    </source>
</evidence>
<keyword evidence="5" id="KW-0496">Mitochondrion</keyword>
<dbReference type="PANTHER" id="PTHR43706:SF47">
    <property type="entry name" value="EXTERNAL NADH-UBIQUINONE OXIDOREDUCTASE 1, MITOCHONDRIAL-RELATED"/>
    <property type="match status" value="1"/>
</dbReference>
<evidence type="ECO:0000256" key="10">
    <source>
        <dbReference type="ARBA" id="ARBA00047599"/>
    </source>
</evidence>
<dbReference type="AlphaFoldDB" id="A0AAW1QA65"/>
<keyword evidence="6" id="KW-0274">FAD</keyword>
<keyword evidence="7" id="KW-0809">Transit peptide</keyword>
<evidence type="ECO:0000256" key="4">
    <source>
        <dbReference type="ARBA" id="ARBA00022630"/>
    </source>
</evidence>
<dbReference type="GO" id="GO:0005509">
    <property type="term" value="F:calcium ion binding"/>
    <property type="evidence" value="ECO:0007669"/>
    <property type="project" value="InterPro"/>
</dbReference>
<evidence type="ECO:0000313" key="14">
    <source>
        <dbReference type="EMBL" id="KAK9818387.1"/>
    </source>
</evidence>
<name>A0AAW1QA65_9CHLO</name>
<organism evidence="14 15">
    <name type="scientific">[Myrmecia] bisecta</name>
    <dbReference type="NCBI Taxonomy" id="41462"/>
    <lineage>
        <taxon>Eukaryota</taxon>
        <taxon>Viridiplantae</taxon>
        <taxon>Chlorophyta</taxon>
        <taxon>core chlorophytes</taxon>
        <taxon>Trebouxiophyceae</taxon>
        <taxon>Trebouxiales</taxon>
        <taxon>Trebouxiaceae</taxon>
        <taxon>Myrmecia</taxon>
    </lineage>
</organism>
<dbReference type="PRINTS" id="PR00368">
    <property type="entry name" value="FADPNR"/>
</dbReference>
<sequence>MALLARLRQPYQLATAAGGCFALAGLSDSQRDAQYISPNMAAALFLFSAVQLRVGWRNSQKWLLATNTCNAAVQAYNLRRHWKAKSQWTVSDRDAPPADSDGRARVRVVVLGSGWGAMSFLRSLSPSLAQGDAPFDVTLVSPRNYFLYTPLLAATASGSVEARSVVDPVRSHITDKGNYYEAECTDIDPERKVVTCRYPKAYRGAEGEKERVFQLSYDMLVVAVGSVVNTFGVPGVQENAFFLKTAEHARTLRQRVNEAFELASLPGTTAAERKKLLSFVVVGGGPTGVELAAELHDLVSDDMLRYFPKLSNDWAIRLVDTHDHILSMFDRQIATYATQQFRRNGIDLVLNCRVKAVEPDAVVVQLNGADVPSRVEYGTCIWTTGIAMHPLVQSLISKLPEAREHWKSLRCNPTLAVHGSGGTIYALGDAATVEQARVLQHAEELFKAGDSNSDGLLSCVEVMAVLKKAQKTYPQIAEFAHRMQCGPDAVDNMAQFMNQVLRAKSKVSYDNVIATADWISSDDDEESAAGDDGGQTDSTPAAGSMLTLQQFSQQLAAIDNSLRSLPATAQVAHQQGEYLARLFQNHVGRTPDSSRIGVPSDAPSFHYVHLGSLAYIGADKAVMELPYKNTPVSAFKGWLMGFAWKGAETFMQTSVKNMYLVSRDLMKTKVFGRDVSDV</sequence>
<keyword evidence="5" id="KW-0472">Membrane</keyword>
<dbReference type="GO" id="GO:0005743">
    <property type="term" value="C:mitochondrial inner membrane"/>
    <property type="evidence" value="ECO:0007669"/>
    <property type="project" value="UniProtKB-SubCell"/>
</dbReference>
<dbReference type="EC" id="1.6.5.9" evidence="3"/>
<evidence type="ECO:0000256" key="6">
    <source>
        <dbReference type="ARBA" id="ARBA00022827"/>
    </source>
</evidence>
<evidence type="ECO:0000256" key="12">
    <source>
        <dbReference type="SAM" id="MobiDB-lite"/>
    </source>
</evidence>
<evidence type="ECO:0000256" key="1">
    <source>
        <dbReference type="ARBA" id="ARBA00004637"/>
    </source>
</evidence>
<dbReference type="PROSITE" id="PS50222">
    <property type="entry name" value="EF_HAND_2"/>
    <property type="match status" value="1"/>
</dbReference>
<dbReference type="Proteomes" id="UP001489004">
    <property type="component" value="Unassembled WGS sequence"/>
</dbReference>
<dbReference type="SUPFAM" id="SSF51905">
    <property type="entry name" value="FAD/NAD(P)-binding domain"/>
    <property type="match status" value="2"/>
</dbReference>
<keyword evidence="15" id="KW-1185">Reference proteome</keyword>
<gene>
    <name evidence="14" type="ORF">WJX72_011813</name>
</gene>
<dbReference type="PROSITE" id="PS00018">
    <property type="entry name" value="EF_HAND_1"/>
    <property type="match status" value="1"/>
</dbReference>
<evidence type="ECO:0000256" key="8">
    <source>
        <dbReference type="ARBA" id="ARBA00023002"/>
    </source>
</evidence>
<comment type="catalytic activity">
    <reaction evidence="11">
        <text>a ubiquinone + NADH + H(+) = a ubiquinol + NAD(+)</text>
        <dbReference type="Rhea" id="RHEA:23152"/>
        <dbReference type="Rhea" id="RHEA-COMP:9565"/>
        <dbReference type="Rhea" id="RHEA-COMP:9566"/>
        <dbReference type="ChEBI" id="CHEBI:15378"/>
        <dbReference type="ChEBI" id="CHEBI:16389"/>
        <dbReference type="ChEBI" id="CHEBI:17976"/>
        <dbReference type="ChEBI" id="CHEBI:57540"/>
        <dbReference type="ChEBI" id="CHEBI:57945"/>
    </reaction>
</comment>
<feature type="domain" description="EF-hand" evidence="13">
    <location>
        <begin position="437"/>
        <end position="472"/>
    </location>
</feature>
<dbReference type="PANTHER" id="PTHR43706">
    <property type="entry name" value="NADH DEHYDROGENASE"/>
    <property type="match status" value="1"/>
</dbReference>
<dbReference type="EMBL" id="JALJOR010000004">
    <property type="protein sequence ID" value="KAK9818387.1"/>
    <property type="molecule type" value="Genomic_DNA"/>
</dbReference>
<evidence type="ECO:0000256" key="9">
    <source>
        <dbReference type="ARBA" id="ARBA00023027"/>
    </source>
</evidence>
<dbReference type="InterPro" id="IPR002048">
    <property type="entry name" value="EF_hand_dom"/>
</dbReference>
<dbReference type="InterPro" id="IPR036188">
    <property type="entry name" value="FAD/NAD-bd_sf"/>
</dbReference>
<keyword evidence="9" id="KW-0520">NAD</keyword>
<evidence type="ECO:0000256" key="7">
    <source>
        <dbReference type="ARBA" id="ARBA00022946"/>
    </source>
</evidence>
<keyword evidence="8" id="KW-0560">Oxidoreductase</keyword>
<protein>
    <recommendedName>
        <fullName evidence="3">NADH:ubiquinone reductase (non-electrogenic)</fullName>
        <ecNumber evidence="3">1.6.5.9</ecNumber>
    </recommendedName>
</protein>
<dbReference type="PROSITE" id="PS51257">
    <property type="entry name" value="PROKAR_LIPOPROTEIN"/>
    <property type="match status" value="1"/>
</dbReference>